<dbReference type="EMBL" id="MRYD01000067">
    <property type="protein sequence ID" value="OSZ59672.1"/>
    <property type="molecule type" value="Genomic_DNA"/>
</dbReference>
<proteinExistence type="predicted"/>
<gene>
    <name evidence="3" type="ORF">OQI_14910</name>
</gene>
<feature type="region of interest" description="Disordered" evidence="1">
    <location>
        <begin position="24"/>
        <end position="137"/>
    </location>
</feature>
<feature type="compositionally biased region" description="Pro residues" evidence="1">
    <location>
        <begin position="30"/>
        <end position="46"/>
    </location>
</feature>
<feature type="signal peptide" evidence="2">
    <location>
        <begin position="1"/>
        <end position="20"/>
    </location>
</feature>
<evidence type="ECO:0000256" key="1">
    <source>
        <dbReference type="SAM" id="MobiDB-lite"/>
    </source>
</evidence>
<dbReference type="RefSeq" id="WP_086169839.1">
    <property type="nucleotide sequence ID" value="NZ_MRYD01000067.1"/>
</dbReference>
<feature type="chain" id="PRO_5046483334" description="Lipoprotein" evidence="2">
    <location>
        <begin position="21"/>
        <end position="166"/>
    </location>
</feature>
<dbReference type="PROSITE" id="PS51257">
    <property type="entry name" value="PROKAR_LIPOPROTEIN"/>
    <property type="match status" value="1"/>
</dbReference>
<feature type="compositionally biased region" description="Low complexity" evidence="1">
    <location>
        <begin position="78"/>
        <end position="88"/>
    </location>
</feature>
<evidence type="ECO:0000256" key="2">
    <source>
        <dbReference type="SAM" id="SignalP"/>
    </source>
</evidence>
<comment type="caution">
    <text evidence="3">The sequence shown here is derived from an EMBL/GenBank/DDBJ whole genome shotgun (WGS) entry which is preliminary data.</text>
</comment>
<accession>A0ABX3YIM0</accession>
<keyword evidence="4" id="KW-1185">Reference proteome</keyword>
<organism evidence="3 4">
    <name type="scientific">Streptomyces pharetrae CZA14</name>
    <dbReference type="NCBI Taxonomy" id="1144883"/>
    <lineage>
        <taxon>Bacteria</taxon>
        <taxon>Bacillati</taxon>
        <taxon>Actinomycetota</taxon>
        <taxon>Actinomycetes</taxon>
        <taxon>Kitasatosporales</taxon>
        <taxon>Streptomycetaceae</taxon>
        <taxon>Streptomyces</taxon>
    </lineage>
</organism>
<sequence length="166" mass="17579">MHRTTTTATLLITVAVSALSGCTTVSGRPAPEPSAAPSLPASPPPGVRTGPQAVQAPAQEALERVGPPRQRERPAPAPDATASTTAAPPAAPPLRSRPEPRRPQRPEPRYPKQPRADIPGLSESARRNVTQQVPQHRPDVCALGRAFGGWRSDSPESKICNKTYGR</sequence>
<keyword evidence="2" id="KW-0732">Signal</keyword>
<evidence type="ECO:0008006" key="5">
    <source>
        <dbReference type="Google" id="ProtNLM"/>
    </source>
</evidence>
<reference evidence="3 4" key="1">
    <citation type="submission" date="2016-12" db="EMBL/GenBank/DDBJ databases">
        <title>Genome Mining:The Detection of Biosynthetic Gene Clusters to Aid in the Expression of Curamycin A produced by Streptomyces sp. strain CZA14.</title>
        <authorList>
            <person name="Durrell K.A."/>
            <person name="Kirby B.M."/>
            <person name="Khan W."/>
            <person name="Mthethwa T."/>
            <person name="Le Roes-Hill M."/>
        </authorList>
    </citation>
    <scope>NUCLEOTIDE SEQUENCE [LARGE SCALE GENOMIC DNA]</scope>
    <source>
        <strain evidence="3 4">CZA14</strain>
    </source>
</reference>
<evidence type="ECO:0000313" key="3">
    <source>
        <dbReference type="EMBL" id="OSZ59672.1"/>
    </source>
</evidence>
<name>A0ABX3YIM0_9ACTN</name>
<protein>
    <recommendedName>
        <fullName evidence="5">Lipoprotein</fullName>
    </recommendedName>
</protein>
<dbReference type="Proteomes" id="UP000194266">
    <property type="component" value="Unassembled WGS sequence"/>
</dbReference>
<feature type="compositionally biased region" description="Basic and acidic residues" evidence="1">
    <location>
        <begin position="96"/>
        <end position="110"/>
    </location>
</feature>
<evidence type="ECO:0000313" key="4">
    <source>
        <dbReference type="Proteomes" id="UP000194266"/>
    </source>
</evidence>